<feature type="compositionally biased region" description="Acidic residues" evidence="1">
    <location>
        <begin position="341"/>
        <end position="350"/>
    </location>
</feature>
<evidence type="ECO:0000256" key="1">
    <source>
        <dbReference type="SAM" id="MobiDB-lite"/>
    </source>
</evidence>
<feature type="compositionally biased region" description="Acidic residues" evidence="1">
    <location>
        <begin position="481"/>
        <end position="494"/>
    </location>
</feature>
<feature type="compositionally biased region" description="Low complexity" evidence="1">
    <location>
        <begin position="294"/>
        <end position="303"/>
    </location>
</feature>
<sequence>MPRPKRTKVAPSAPAPRVKKAAKVSPPVATAPALPTKAPFNDLYDVSDPEDRMPASARRVTKDNGKGKAGAGAGPSSRGRGGDINSRDSMDREAETLKDRLEQGRISQDNPIEESLLPEIDLDSSSPSIEAGRKEQRTPGIESSMLAIGNFRRRPRQPSILGRGPGRARSSSIDSNMAEDNGLMSVGRKNTSVIGNGNFKRRPRERSVLGRNAAAIAPSSMALDMDTERETTTKVGSAMKIGTFKRREREPSILRTARKAHREEPLDYDDDEDDFNPEDESTPLNLSKTRNMTSSSGGPSSSSSKKRKLSAVQVPRSSPSLPSPRASEADETIPATRPLSDDQEPEEANEAEPSPQLLPSIEARFDTPEPLSETMAPPQSSSPLVSSPELPSRTRQATSRGRRPLRGRTPPPRTQDSPISSPPSLTHSPNRPAHGKVTTRKPQRQAPPPSTFSTAQLQNLLPRRRQRATARDLFDVPSSGDEVDVSGLDPDDDELFHLNVHARSRRHTSVRARTPAPVKRGGKANRPVPKPKDSTVKRTYGSRANATSDKENTIEVDPDDSLAPIPDNDADSPENSQELEERVGKELKRAAKKFQEVDKWELEFEEVTASSSSPRDGR</sequence>
<feature type="compositionally biased region" description="Low complexity" evidence="1">
    <location>
        <begin position="377"/>
        <end position="391"/>
    </location>
</feature>
<feature type="region of interest" description="Disordered" evidence="1">
    <location>
        <begin position="1"/>
        <end position="207"/>
    </location>
</feature>
<feature type="compositionally biased region" description="Basic residues" evidence="1">
    <location>
        <begin position="500"/>
        <end position="510"/>
    </location>
</feature>
<feature type="region of interest" description="Disordered" evidence="1">
    <location>
        <begin position="225"/>
        <end position="584"/>
    </location>
</feature>
<dbReference type="Proteomes" id="UP001595075">
    <property type="component" value="Unassembled WGS sequence"/>
</dbReference>
<gene>
    <name evidence="2" type="ORF">VTL71DRAFT_4641</name>
</gene>
<accession>A0ABR4C2K2</accession>
<feature type="compositionally biased region" description="Low complexity" evidence="1">
    <location>
        <begin position="23"/>
        <end position="33"/>
    </location>
</feature>
<name>A0ABR4C2K2_9HELO</name>
<dbReference type="EMBL" id="JAZHXI010000014">
    <property type="protein sequence ID" value="KAL2064147.1"/>
    <property type="molecule type" value="Genomic_DNA"/>
</dbReference>
<organism evidence="2 3">
    <name type="scientific">Oculimacula yallundae</name>
    <dbReference type="NCBI Taxonomy" id="86028"/>
    <lineage>
        <taxon>Eukaryota</taxon>
        <taxon>Fungi</taxon>
        <taxon>Dikarya</taxon>
        <taxon>Ascomycota</taxon>
        <taxon>Pezizomycotina</taxon>
        <taxon>Leotiomycetes</taxon>
        <taxon>Helotiales</taxon>
        <taxon>Ploettnerulaceae</taxon>
        <taxon>Oculimacula</taxon>
    </lineage>
</organism>
<proteinExistence type="predicted"/>
<feature type="compositionally biased region" description="Acidic residues" evidence="1">
    <location>
        <begin position="266"/>
        <end position="281"/>
    </location>
</feature>
<protein>
    <submittedName>
        <fullName evidence="2">Uncharacterized protein</fullName>
    </submittedName>
</protein>
<feature type="compositionally biased region" description="Basic and acidic residues" evidence="1">
    <location>
        <begin position="85"/>
        <end position="103"/>
    </location>
</feature>
<feature type="compositionally biased region" description="Polar residues" evidence="1">
    <location>
        <begin position="415"/>
        <end position="429"/>
    </location>
</feature>
<reference evidence="2 3" key="1">
    <citation type="journal article" date="2024" name="Commun. Biol.">
        <title>Comparative genomic analysis of thermophilic fungi reveals convergent evolutionary adaptations and gene losses.</title>
        <authorList>
            <person name="Steindorff A.S."/>
            <person name="Aguilar-Pontes M.V."/>
            <person name="Robinson A.J."/>
            <person name="Andreopoulos B."/>
            <person name="LaButti K."/>
            <person name="Kuo A."/>
            <person name="Mondo S."/>
            <person name="Riley R."/>
            <person name="Otillar R."/>
            <person name="Haridas S."/>
            <person name="Lipzen A."/>
            <person name="Grimwood J."/>
            <person name="Schmutz J."/>
            <person name="Clum A."/>
            <person name="Reid I.D."/>
            <person name="Moisan M.C."/>
            <person name="Butler G."/>
            <person name="Nguyen T.T.M."/>
            <person name="Dewar K."/>
            <person name="Conant G."/>
            <person name="Drula E."/>
            <person name="Henrissat B."/>
            <person name="Hansel C."/>
            <person name="Singer S."/>
            <person name="Hutchinson M.I."/>
            <person name="de Vries R.P."/>
            <person name="Natvig D.O."/>
            <person name="Powell A.J."/>
            <person name="Tsang A."/>
            <person name="Grigoriev I.V."/>
        </authorList>
    </citation>
    <scope>NUCLEOTIDE SEQUENCE [LARGE SCALE GENOMIC DNA]</scope>
    <source>
        <strain evidence="2 3">CBS 494.80</strain>
    </source>
</reference>
<keyword evidence="3" id="KW-1185">Reference proteome</keyword>
<feature type="compositionally biased region" description="Polar residues" evidence="1">
    <location>
        <begin position="282"/>
        <end position="293"/>
    </location>
</feature>
<feature type="compositionally biased region" description="Basic residues" evidence="1">
    <location>
        <begin position="433"/>
        <end position="443"/>
    </location>
</feature>
<evidence type="ECO:0000313" key="2">
    <source>
        <dbReference type="EMBL" id="KAL2064147.1"/>
    </source>
</evidence>
<evidence type="ECO:0000313" key="3">
    <source>
        <dbReference type="Proteomes" id="UP001595075"/>
    </source>
</evidence>
<feature type="compositionally biased region" description="Low complexity" evidence="1">
    <location>
        <begin position="315"/>
        <end position="325"/>
    </location>
</feature>
<comment type="caution">
    <text evidence="2">The sequence shown here is derived from an EMBL/GenBank/DDBJ whole genome shotgun (WGS) entry which is preliminary data.</text>
</comment>